<protein>
    <submittedName>
        <fullName evidence="2">Uncharacterized protein</fullName>
    </submittedName>
</protein>
<evidence type="ECO:0000313" key="2">
    <source>
        <dbReference type="EMBL" id="CAK0891233.1"/>
    </source>
</evidence>
<evidence type="ECO:0000256" key="1">
    <source>
        <dbReference type="SAM" id="MobiDB-lite"/>
    </source>
</evidence>
<feature type="compositionally biased region" description="Pro residues" evidence="1">
    <location>
        <begin position="230"/>
        <end position="241"/>
    </location>
</feature>
<reference evidence="2" key="1">
    <citation type="submission" date="2023-10" db="EMBL/GenBank/DDBJ databases">
        <authorList>
            <person name="Chen Y."/>
            <person name="Shah S."/>
            <person name="Dougan E. K."/>
            <person name="Thang M."/>
            <person name="Chan C."/>
        </authorList>
    </citation>
    <scope>NUCLEOTIDE SEQUENCE [LARGE SCALE GENOMIC DNA]</scope>
</reference>
<feature type="compositionally biased region" description="Low complexity" evidence="1">
    <location>
        <begin position="272"/>
        <end position="282"/>
    </location>
</feature>
<gene>
    <name evidence="2" type="ORF">PCOR1329_LOCUS71229</name>
</gene>
<name>A0ABN9WY66_9DINO</name>
<feature type="compositionally biased region" description="Polar residues" evidence="1">
    <location>
        <begin position="351"/>
        <end position="360"/>
    </location>
</feature>
<comment type="caution">
    <text evidence="2">The sequence shown here is derived from an EMBL/GenBank/DDBJ whole genome shotgun (WGS) entry which is preliminary data.</text>
</comment>
<dbReference type="SUPFAM" id="SSF56349">
    <property type="entry name" value="DNA breaking-rejoining enzymes"/>
    <property type="match status" value="1"/>
</dbReference>
<feature type="region of interest" description="Disordered" evidence="1">
    <location>
        <begin position="227"/>
        <end position="380"/>
    </location>
</feature>
<feature type="region of interest" description="Disordered" evidence="1">
    <location>
        <begin position="1141"/>
        <end position="1166"/>
    </location>
</feature>
<feature type="region of interest" description="Disordered" evidence="1">
    <location>
        <begin position="561"/>
        <end position="582"/>
    </location>
</feature>
<dbReference type="EMBL" id="CAUYUJ010019446">
    <property type="protein sequence ID" value="CAK0891233.1"/>
    <property type="molecule type" value="Genomic_DNA"/>
</dbReference>
<dbReference type="Proteomes" id="UP001189429">
    <property type="component" value="Unassembled WGS sequence"/>
</dbReference>
<keyword evidence="3" id="KW-1185">Reference proteome</keyword>
<organism evidence="2 3">
    <name type="scientific">Prorocentrum cordatum</name>
    <dbReference type="NCBI Taxonomy" id="2364126"/>
    <lineage>
        <taxon>Eukaryota</taxon>
        <taxon>Sar</taxon>
        <taxon>Alveolata</taxon>
        <taxon>Dinophyceae</taxon>
        <taxon>Prorocentrales</taxon>
        <taxon>Prorocentraceae</taxon>
        <taxon>Prorocentrum</taxon>
    </lineage>
</organism>
<accession>A0ABN9WY66</accession>
<feature type="compositionally biased region" description="Basic and acidic residues" evidence="1">
    <location>
        <begin position="363"/>
        <end position="380"/>
    </location>
</feature>
<dbReference type="InterPro" id="IPR011010">
    <property type="entry name" value="DNA_brk_join_enz"/>
</dbReference>
<sequence length="1670" mass="180927">MVVSTAIATGTWLVILIYATIAAERGCGDDLALPVHLVEYRRALLAPRSSQREAGAPRAEALSPIVAPTLLTGSREFREAGDLIEIFAINGHARFRIDHQEVYDLKHGSMHSATYLESDNPTDEVDLCPMFSAARPPWLHFCTVRADECTASEHNQQLFHVGKWRFILECELEVALDSAAGAAAAGAGGPTAPPAAKGAGGGVSIVQAVPNGKDDLRDKLVALRARAQGPPLPPPAFPPPGELASAGQGRRAGPRGYDGSEEPQRKHPRVEGAAVLGKAGAGASRGLRDRSLGASKRHGLAEATAAKGIQAASGRRDSPHRSRERAARGERGRSRSRRGSRHRRRSRCRSPSQLESSGSRSWDFPEGRRSKREQVRATMERRPGRITEWLLAKMRTYLPRESRPGSATEPVAMRYLTTQLIPRLGSELNKRNEAELRTLAICLDCLLDGNFVGCTDLLARQFKAVEMAQRGGWAAAQHLNPLHDTLVSAMEEDEREELYRAEQQEMKREELKNRISTGRAQSRGAARSGLGGGGLLDRKLALRARHSEEVTRGLFDPAEPASVYPRRGACPPPSLSLPRSGAETGLSEGLVGGVGIGVLGELLLEFARQGSACKSRAGAPSSWGESCSPSSSRELLSFATSLGLAPCRQHAEYARLLARGDRTGRCALPRPALGLDEWLLLALLGLNALWDGSRALGQQPCAMPVNRPSVAQVACFWHLERKVHSFVTTPGMGVAAEAPVELFATREVSYGGDVAQRAVELTWEQIEPALPPADRCGRLRAVDFCEPRVRRYLEEPIEMLVPLDCFPARPKPGKVMASSTEIIRIGRGLLERGLVAPLRRSDLLHIRGEPVVNGLFGVLKDDLVPSGPLAGQPQLRLIMNLTASNQLMGELPLDIAKLPFYAQWRNIIIDVGEELAWASDASENGGGVAYTSRHTAEGRTAALCELAGGCAHGRDLLVLLEVGGCGRGRMAFDSVGLELSLHGLLSVTLDAARTVRARWPEAEALRDLRAFDAIAARRLLGRAAHATDLVFMCHIGSALELDADLPLICSAQRVLQREGAGLRVWLVCLAAPSTSREQLESVTRAFRSIPLFMDVSTVSESTGCEYCWLSWPLEGGSHLRMSRQPDRIFLSWSESTPAVPPAAAGAGLRSTGARRGARSCPLGKERPAGAAQRGRLQCIALRLGFPHDFFLQARSRKSGCTSEALDQARHAAAAQCGPVAPLAYLVGLWGWQRGFLPDAPTPDVARGGLSAAGSAFVERLAGRAIEEIACAGSHQLSLEAMVRSTIFKGSDVRIATASLCDPSSWPRRGIPAARWDWMTCQAWRWRDAEHINELELRAVLSSVRWRLRSSMQIHSRFVHILDSQVCVGVLCKGRSSARCLQKILARIVSLLLAGSLRPHWVYVRSADNPADAVADYLEALWDDGSPRSLAAHTLSGLQHLVPSLRRELKEGWRLLRTWDQNEMPSRAPPLRPEVAIALAGFALADGREDVATAILAGFNGLLRPSEMLISAGDCVFDHSQRTCVVNLGLTKGGKRQGCPEDVIIDDEFAYLLLRWALAGCAAGTALPPRGLANFRASFASYLGKAGLDPSRIKPYSIRRGGAAHNFSSLGNMALTCERGRWRSRATANIFITEGMAALEAVAVTKQQRAALALGHQLFHRHIERIMDGGK</sequence>
<evidence type="ECO:0000313" key="3">
    <source>
        <dbReference type="Proteomes" id="UP001189429"/>
    </source>
</evidence>
<proteinExistence type="predicted"/>
<feature type="compositionally biased region" description="Basic residues" evidence="1">
    <location>
        <begin position="334"/>
        <end position="348"/>
    </location>
</feature>
<feature type="compositionally biased region" description="Basic and acidic residues" evidence="1">
    <location>
        <begin position="314"/>
        <end position="333"/>
    </location>
</feature>